<evidence type="ECO:0000256" key="1">
    <source>
        <dbReference type="SAM" id="SignalP"/>
    </source>
</evidence>
<evidence type="ECO:0000313" key="2">
    <source>
        <dbReference type="EMBL" id="AEO34047.1"/>
    </source>
</evidence>
<feature type="signal peptide" evidence="1">
    <location>
        <begin position="1"/>
        <end position="25"/>
    </location>
</feature>
<dbReference type="AlphaFoldDB" id="G3MKM9"/>
<organism evidence="2">
    <name type="scientific">Amblyomma maculatum</name>
    <name type="common">Gulf Coast tick</name>
    <dbReference type="NCBI Taxonomy" id="34609"/>
    <lineage>
        <taxon>Eukaryota</taxon>
        <taxon>Metazoa</taxon>
        <taxon>Ecdysozoa</taxon>
        <taxon>Arthropoda</taxon>
        <taxon>Chelicerata</taxon>
        <taxon>Arachnida</taxon>
        <taxon>Acari</taxon>
        <taxon>Parasitiformes</taxon>
        <taxon>Ixodida</taxon>
        <taxon>Ixodoidea</taxon>
        <taxon>Ixodidae</taxon>
        <taxon>Amblyomminae</taxon>
        <taxon>Amblyomma</taxon>
    </lineage>
</organism>
<sequence>MTMKQCTSLVGFALLAIAIPTNSEGDTQDSGTARSNIDIQKFLETKVNERLMVVSVSLRTDSNEYCKVDFYENTTIHGTFFVRHYLHGNSRNTVGRTVIQPSKRLQRSNKQRESFIGEFRHLHQATLPKLDSMYIYQYDLYESHKTLKNQLSPENVETIMFQSNDNVCAIFATSPDRRSNREPQSSFDLRIRASDINAQHQQPCLRNAEEFLNSLKQEKGNFRVPDMETLKRCKLRCEQQSSCNPGHST</sequence>
<dbReference type="EMBL" id="JO842430">
    <property type="protein sequence ID" value="AEO34047.1"/>
    <property type="molecule type" value="mRNA"/>
</dbReference>
<protein>
    <recommendedName>
        <fullName evidence="3">Lipocalin/cytosolic fatty-acid binding domain-containing protein</fullName>
    </recommendedName>
</protein>
<keyword evidence="1" id="KW-0732">Signal</keyword>
<reference evidence="2" key="1">
    <citation type="journal article" date="2011" name="PLoS ONE">
        <title>A deep insight into the sialotranscriptome of the gulf coast tick, Amblyomma maculatum.</title>
        <authorList>
            <person name="Karim S."/>
            <person name="Singh P."/>
            <person name="Ribeiro J.M."/>
        </authorList>
    </citation>
    <scope>NUCLEOTIDE SEQUENCE</scope>
    <source>
        <tissue evidence="2">Salivary gland</tissue>
    </source>
</reference>
<name>G3MKM9_AMBMU</name>
<feature type="chain" id="PRO_5003447310" description="Lipocalin/cytosolic fatty-acid binding domain-containing protein" evidence="1">
    <location>
        <begin position="26"/>
        <end position="249"/>
    </location>
</feature>
<evidence type="ECO:0008006" key="3">
    <source>
        <dbReference type="Google" id="ProtNLM"/>
    </source>
</evidence>
<accession>G3MKM9</accession>
<proteinExistence type="evidence at transcript level"/>